<comment type="function">
    <text evidence="7">Catalyzes the interconversion of L-alanine and D-alanine. May also act on other amino acids.</text>
</comment>
<dbReference type="InterPro" id="IPR020622">
    <property type="entry name" value="Ala_racemase_pyridoxalP-BS"/>
</dbReference>
<gene>
    <name evidence="11" type="ORF">EV664_104116</name>
</gene>
<dbReference type="InterPro" id="IPR011079">
    <property type="entry name" value="Ala_racemase_C"/>
</dbReference>
<name>A0A4R6FPY9_9SPHN</name>
<evidence type="ECO:0000256" key="9">
    <source>
        <dbReference type="PIRSR" id="PIRSR600821-52"/>
    </source>
</evidence>
<evidence type="ECO:0000259" key="10">
    <source>
        <dbReference type="SMART" id="SM01005"/>
    </source>
</evidence>
<dbReference type="Gene3D" id="2.40.37.10">
    <property type="entry name" value="Lyase, Ornithine Decarboxylase, Chain A, domain 1"/>
    <property type="match status" value="1"/>
</dbReference>
<dbReference type="PANTHER" id="PTHR30511:SF0">
    <property type="entry name" value="ALANINE RACEMASE, CATABOLIC-RELATED"/>
    <property type="match status" value="1"/>
</dbReference>
<dbReference type="Gene3D" id="3.20.20.10">
    <property type="entry name" value="Alanine racemase"/>
    <property type="match status" value="1"/>
</dbReference>
<evidence type="ECO:0000313" key="11">
    <source>
        <dbReference type="EMBL" id="TDN83632.1"/>
    </source>
</evidence>
<evidence type="ECO:0000256" key="3">
    <source>
        <dbReference type="ARBA" id="ARBA00007880"/>
    </source>
</evidence>
<keyword evidence="5 7" id="KW-0663">Pyridoxal phosphate</keyword>
<dbReference type="InterPro" id="IPR009006">
    <property type="entry name" value="Ala_racemase/Decarboxylase_C"/>
</dbReference>
<dbReference type="CDD" id="cd00430">
    <property type="entry name" value="PLPDE_III_AR"/>
    <property type="match status" value="1"/>
</dbReference>
<dbReference type="EC" id="5.1.1.1" evidence="4 7"/>
<evidence type="ECO:0000256" key="2">
    <source>
        <dbReference type="ARBA" id="ARBA00001933"/>
    </source>
</evidence>
<dbReference type="InterPro" id="IPR029066">
    <property type="entry name" value="PLP-binding_barrel"/>
</dbReference>
<dbReference type="InterPro" id="IPR000821">
    <property type="entry name" value="Ala_racemase"/>
</dbReference>
<feature type="active site" description="Proton acceptor; specific for D-alanine" evidence="7">
    <location>
        <position position="74"/>
    </location>
</feature>
<dbReference type="HAMAP" id="MF_01201">
    <property type="entry name" value="Ala_racemase"/>
    <property type="match status" value="1"/>
</dbReference>
<comment type="cofactor">
    <cofactor evidence="2 7 8">
        <name>pyridoxal 5'-phosphate</name>
        <dbReference type="ChEBI" id="CHEBI:597326"/>
    </cofactor>
</comment>
<dbReference type="GO" id="GO:0005829">
    <property type="term" value="C:cytosol"/>
    <property type="evidence" value="ECO:0007669"/>
    <property type="project" value="TreeGrafter"/>
</dbReference>
<feature type="modified residue" description="N6-(pyridoxal phosphate)lysine" evidence="7 8">
    <location>
        <position position="74"/>
    </location>
</feature>
<dbReference type="SUPFAM" id="SSF51419">
    <property type="entry name" value="PLP-binding barrel"/>
    <property type="match status" value="1"/>
</dbReference>
<dbReference type="EMBL" id="SNWD01000004">
    <property type="protein sequence ID" value="TDN83632.1"/>
    <property type="molecule type" value="Genomic_DNA"/>
</dbReference>
<dbReference type="PRINTS" id="PR00992">
    <property type="entry name" value="ALARACEMASE"/>
</dbReference>
<feature type="active site" description="Proton acceptor; specific for L-alanine" evidence="7">
    <location>
        <position position="281"/>
    </location>
</feature>
<dbReference type="PANTHER" id="PTHR30511">
    <property type="entry name" value="ALANINE RACEMASE"/>
    <property type="match status" value="1"/>
</dbReference>
<evidence type="ECO:0000313" key="12">
    <source>
        <dbReference type="Proteomes" id="UP000295493"/>
    </source>
</evidence>
<organism evidence="11 12">
    <name type="scientific">Stakelama pacifica</name>
    <dbReference type="NCBI Taxonomy" id="517720"/>
    <lineage>
        <taxon>Bacteria</taxon>
        <taxon>Pseudomonadati</taxon>
        <taxon>Pseudomonadota</taxon>
        <taxon>Alphaproteobacteria</taxon>
        <taxon>Sphingomonadales</taxon>
        <taxon>Sphingomonadaceae</taxon>
        <taxon>Stakelama</taxon>
    </lineage>
</organism>
<keyword evidence="12" id="KW-1185">Reference proteome</keyword>
<evidence type="ECO:0000256" key="4">
    <source>
        <dbReference type="ARBA" id="ARBA00013089"/>
    </source>
</evidence>
<dbReference type="Pfam" id="PF01168">
    <property type="entry name" value="Ala_racemase_N"/>
    <property type="match status" value="1"/>
</dbReference>
<keyword evidence="6 7" id="KW-0413">Isomerase</keyword>
<comment type="pathway">
    <text evidence="7">Amino-acid biosynthesis; D-alanine biosynthesis; D-alanine from L-alanine: step 1/1.</text>
</comment>
<comment type="catalytic activity">
    <reaction evidence="1 7">
        <text>L-alanine = D-alanine</text>
        <dbReference type="Rhea" id="RHEA:20249"/>
        <dbReference type="ChEBI" id="CHEBI:57416"/>
        <dbReference type="ChEBI" id="CHEBI:57972"/>
        <dbReference type="EC" id="5.1.1.1"/>
    </reaction>
</comment>
<dbReference type="SUPFAM" id="SSF50621">
    <property type="entry name" value="Alanine racemase C-terminal domain-like"/>
    <property type="match status" value="1"/>
</dbReference>
<dbReference type="InterPro" id="IPR001608">
    <property type="entry name" value="Ala_racemase_N"/>
</dbReference>
<feature type="binding site" evidence="7 9">
    <location>
        <position position="329"/>
    </location>
    <ligand>
        <name>substrate</name>
    </ligand>
</feature>
<evidence type="ECO:0000256" key="6">
    <source>
        <dbReference type="ARBA" id="ARBA00023235"/>
    </source>
</evidence>
<evidence type="ECO:0000256" key="1">
    <source>
        <dbReference type="ARBA" id="ARBA00000316"/>
    </source>
</evidence>
<evidence type="ECO:0000256" key="8">
    <source>
        <dbReference type="PIRSR" id="PIRSR600821-50"/>
    </source>
</evidence>
<evidence type="ECO:0000256" key="5">
    <source>
        <dbReference type="ARBA" id="ARBA00022898"/>
    </source>
</evidence>
<feature type="binding site" evidence="7 9">
    <location>
        <position position="165"/>
    </location>
    <ligand>
        <name>substrate</name>
    </ligand>
</feature>
<dbReference type="UniPathway" id="UPA00042">
    <property type="reaction ID" value="UER00497"/>
</dbReference>
<reference evidence="11 12" key="1">
    <citation type="submission" date="2019-03" db="EMBL/GenBank/DDBJ databases">
        <title>Genomic Encyclopedia of Type Strains, Phase IV (KMG-IV): sequencing the most valuable type-strain genomes for metagenomic binning, comparative biology and taxonomic classification.</title>
        <authorList>
            <person name="Goeker M."/>
        </authorList>
    </citation>
    <scope>NUCLEOTIDE SEQUENCE [LARGE SCALE GENOMIC DNA]</scope>
    <source>
        <strain evidence="11 12">DSM 25059</strain>
    </source>
</reference>
<dbReference type="GO" id="GO:0008784">
    <property type="term" value="F:alanine racemase activity"/>
    <property type="evidence" value="ECO:0007669"/>
    <property type="project" value="UniProtKB-UniRule"/>
</dbReference>
<dbReference type="GO" id="GO:0030170">
    <property type="term" value="F:pyridoxal phosphate binding"/>
    <property type="evidence" value="ECO:0007669"/>
    <property type="project" value="UniProtKB-UniRule"/>
</dbReference>
<dbReference type="Pfam" id="PF00842">
    <property type="entry name" value="Ala_racemase_C"/>
    <property type="match status" value="1"/>
</dbReference>
<dbReference type="SMART" id="SM01005">
    <property type="entry name" value="Ala_racemase_C"/>
    <property type="match status" value="1"/>
</dbReference>
<dbReference type="NCBIfam" id="TIGR00492">
    <property type="entry name" value="alr"/>
    <property type="match status" value="1"/>
</dbReference>
<dbReference type="PROSITE" id="PS00395">
    <property type="entry name" value="ALANINE_RACEMASE"/>
    <property type="match status" value="1"/>
</dbReference>
<feature type="domain" description="Alanine racemase C-terminal" evidence="10">
    <location>
        <begin position="260"/>
        <end position="381"/>
    </location>
</feature>
<protein>
    <recommendedName>
        <fullName evidence="4 7">Alanine racemase</fullName>
        <ecNumber evidence="4 7">5.1.1.1</ecNumber>
    </recommendedName>
</protein>
<dbReference type="AlphaFoldDB" id="A0A4R6FPY9"/>
<comment type="similarity">
    <text evidence="3 7">Belongs to the alanine racemase family.</text>
</comment>
<evidence type="ECO:0000256" key="7">
    <source>
        <dbReference type="HAMAP-Rule" id="MF_01201"/>
    </source>
</evidence>
<comment type="caution">
    <text evidence="11">The sequence shown here is derived from an EMBL/GenBank/DDBJ whole genome shotgun (WGS) entry which is preliminary data.</text>
</comment>
<proteinExistence type="inferred from homology"/>
<sequence>MRSNSGSAWASKSIADPARTGAAGAGETARQALTLARMNANSPLCLRLDSEALVSNWRALDRMSGSAACGAAVKADGYGLGAEAVVRRLTEAGCRDFFVATWAEAERLRGLAPSLSVLHGVRAGDMAAALESDARPVLCTPEQVLRWKDAGGGPCDVMVDTGMNRLGISPEDAVSGLLDGLALETLISHLACADEDSPMNAVQRARFAALAGRTPARRMSLANSCGIALGSGFHFDLVRPGIALYGGALVPALAPVVRQVVQPRAEILQRRRVAAGESVGYNAIWRAEADTEVAILNIGYADGYFRAFSNSGAAFEHGRTLPVIGRVSMDLTAIRVDAAPHLAEGDRVDIDFALMDAARQSGMSPYELLTAMGQRYSRQWSE</sequence>
<dbReference type="GO" id="GO:0030632">
    <property type="term" value="P:D-alanine biosynthetic process"/>
    <property type="evidence" value="ECO:0007669"/>
    <property type="project" value="UniProtKB-UniRule"/>
</dbReference>
<accession>A0A4R6FPY9</accession>
<dbReference type="Proteomes" id="UP000295493">
    <property type="component" value="Unassembled WGS sequence"/>
</dbReference>